<accession>A0AAU7APF4</accession>
<dbReference type="KEGG" id="parq:DSM112329_00344"/>
<dbReference type="EMBL" id="CP114014">
    <property type="protein sequence ID" value="XAY03525.1"/>
    <property type="molecule type" value="Genomic_DNA"/>
</dbReference>
<dbReference type="Pfam" id="PF02470">
    <property type="entry name" value="MlaD"/>
    <property type="match status" value="1"/>
</dbReference>
<evidence type="ECO:0000259" key="1">
    <source>
        <dbReference type="Pfam" id="PF02470"/>
    </source>
</evidence>
<organism evidence="2">
    <name type="scientific">Paraconexibacter sp. AEG42_29</name>
    <dbReference type="NCBI Taxonomy" id="2997339"/>
    <lineage>
        <taxon>Bacteria</taxon>
        <taxon>Bacillati</taxon>
        <taxon>Actinomycetota</taxon>
        <taxon>Thermoleophilia</taxon>
        <taxon>Solirubrobacterales</taxon>
        <taxon>Paraconexibacteraceae</taxon>
        <taxon>Paraconexibacter</taxon>
    </lineage>
</organism>
<gene>
    <name evidence="2" type="ORF">DSM112329_00344</name>
</gene>
<dbReference type="InterPro" id="IPR003399">
    <property type="entry name" value="Mce/MlaD"/>
</dbReference>
<dbReference type="InterPro" id="IPR052336">
    <property type="entry name" value="MlaD_Phospholipid_Transporter"/>
</dbReference>
<sequence length="447" mass="46732">MASTRTSRPRLGDKDAALGLAAFGVVLVLLTVTFTGQIHSLFSGKPDRVVRADFADSKQLRDGDEVRIDGVKVGEVDGVARKEGARVTTVSMRLDDDAGPVYSDAQAGLRFGSLLGGRFYVDVDRGTDGAAPLGDAAIPEDRTFSQVELDDVASVVRGAPERGLKALPGGLADTLKDPSTTTDALQTLSDTAPSIGTALGAVRGQDPENDIRTLLTETSNTVKALDTPTNQLRTVISGAASLMQTTAARQADLRAVLTRAPAAMRQTNTTLTDLDTTVTKLDPLVRTLDRSAAQVAPTVSGLRPVVAGADTTLQRARPLLASLRPAATRLAAAARNGLPLITDLIPSLDRVDKSLLPFLATPDSGTGLTVSQAVGPGINGLASIGGQEDQNGHFVRFPVTAGSASFALPCQTYINNPDKAKYVECQSLQDSLKTLLSYKPLPGKAGR</sequence>
<dbReference type="PANTHER" id="PTHR33371">
    <property type="entry name" value="INTERMEMBRANE PHOSPHOLIPID TRANSPORT SYSTEM BINDING PROTEIN MLAD-RELATED"/>
    <property type="match status" value="1"/>
</dbReference>
<proteinExistence type="predicted"/>
<feature type="domain" description="Mce/MlaD" evidence="1">
    <location>
        <begin position="49"/>
        <end position="124"/>
    </location>
</feature>
<evidence type="ECO:0000313" key="2">
    <source>
        <dbReference type="EMBL" id="XAY03525.1"/>
    </source>
</evidence>
<dbReference type="PANTHER" id="PTHR33371:SF4">
    <property type="entry name" value="INTERMEMBRANE PHOSPHOLIPID TRANSPORT SYSTEM BINDING PROTEIN MLAD"/>
    <property type="match status" value="1"/>
</dbReference>
<protein>
    <recommendedName>
        <fullName evidence="1">Mce/MlaD domain-containing protein</fullName>
    </recommendedName>
</protein>
<reference evidence="2" key="1">
    <citation type="submission" date="2022-12" db="EMBL/GenBank/DDBJ databases">
        <title>Paraconexibacter alkalitolerans sp. nov. and Baekduia alba sp. nov., isolated from soil and emended description of the genera Paraconexibacter (Chun et al., 2020) and Baekduia (An et al., 2020).</title>
        <authorList>
            <person name="Vieira S."/>
            <person name="Huber K.J."/>
            <person name="Geppert A."/>
            <person name="Wolf J."/>
            <person name="Neumann-Schaal M."/>
            <person name="Muesken M."/>
            <person name="Overmann J."/>
        </authorList>
    </citation>
    <scope>NUCLEOTIDE SEQUENCE</scope>
    <source>
        <strain evidence="2">AEG42_29</strain>
    </source>
</reference>
<name>A0AAU7APF4_9ACTN</name>
<dbReference type="RefSeq" id="WP_354700081.1">
    <property type="nucleotide sequence ID" value="NZ_CP114014.1"/>
</dbReference>
<dbReference type="AlphaFoldDB" id="A0AAU7APF4"/>